<evidence type="ECO:0000313" key="4">
    <source>
        <dbReference type="EMBL" id="STX30663.1"/>
    </source>
</evidence>
<keyword evidence="4" id="KW-0812">Transmembrane</keyword>
<feature type="chain" id="PRO_5017086343" evidence="1">
    <location>
        <begin position="23"/>
        <end position="484"/>
    </location>
</feature>
<keyword evidence="4" id="KW-0472">Membrane</keyword>
<accession>A0A378I6N0</accession>
<dbReference type="InterPro" id="IPR044060">
    <property type="entry name" value="Bacterial_rp_domain"/>
</dbReference>
<reference evidence="3 5" key="1">
    <citation type="submission" date="2015-11" db="EMBL/GenBank/DDBJ databases">
        <title>Genomic analysis of 38 Legionella species identifies large and diverse effector repertoires.</title>
        <authorList>
            <person name="Burstein D."/>
            <person name="Amaro F."/>
            <person name="Zusman T."/>
            <person name="Lifshitz Z."/>
            <person name="Cohen O."/>
            <person name="Gilbert J.A."/>
            <person name="Pupko T."/>
            <person name="Shuman H.A."/>
            <person name="Segal G."/>
        </authorList>
    </citation>
    <scope>NUCLEOTIDE SEQUENCE [LARGE SCALE GENOMIC DNA]</scope>
    <source>
        <strain evidence="3 5">CDC#1407-AL-14</strain>
    </source>
</reference>
<protein>
    <submittedName>
        <fullName evidence="4">Transmembrane protein</fullName>
    </submittedName>
</protein>
<dbReference type="PANTHER" id="PTHR47197:SF3">
    <property type="entry name" value="DIHYDRO-HEME D1 DEHYDROGENASE"/>
    <property type="match status" value="1"/>
</dbReference>
<dbReference type="PANTHER" id="PTHR47197">
    <property type="entry name" value="PROTEIN NIRF"/>
    <property type="match status" value="1"/>
</dbReference>
<gene>
    <name evidence="3" type="ORF">Lbir_1305</name>
    <name evidence="4" type="ORF">NCTC12437_00424</name>
</gene>
<dbReference type="EMBL" id="UGNW01000001">
    <property type="protein sequence ID" value="STX30663.1"/>
    <property type="molecule type" value="Genomic_DNA"/>
</dbReference>
<dbReference type="InterPro" id="IPR051200">
    <property type="entry name" value="Host-pathogen_enzymatic-act"/>
</dbReference>
<dbReference type="EMBL" id="LNXT01000015">
    <property type="protein sequence ID" value="KTC72530.1"/>
    <property type="molecule type" value="Genomic_DNA"/>
</dbReference>
<organism evidence="4 6">
    <name type="scientific">Legionella birminghamensis</name>
    <dbReference type="NCBI Taxonomy" id="28083"/>
    <lineage>
        <taxon>Bacteria</taxon>
        <taxon>Pseudomonadati</taxon>
        <taxon>Pseudomonadota</taxon>
        <taxon>Gammaproteobacteria</taxon>
        <taxon>Legionellales</taxon>
        <taxon>Legionellaceae</taxon>
        <taxon>Legionella</taxon>
    </lineage>
</organism>
<dbReference type="SUPFAM" id="SSF63825">
    <property type="entry name" value="YWTD domain"/>
    <property type="match status" value="1"/>
</dbReference>
<dbReference type="RefSeq" id="WP_058523380.1">
    <property type="nucleotide sequence ID" value="NZ_CAAAHV010000076.1"/>
</dbReference>
<dbReference type="Gene3D" id="2.130.10.10">
    <property type="entry name" value="YVTN repeat-like/Quinoprotein amine dehydrogenase"/>
    <property type="match status" value="2"/>
</dbReference>
<keyword evidence="5" id="KW-1185">Reference proteome</keyword>
<keyword evidence="1" id="KW-0732">Signal</keyword>
<dbReference type="Proteomes" id="UP000255066">
    <property type="component" value="Unassembled WGS sequence"/>
</dbReference>
<name>A0A378I6N0_9GAMM</name>
<sequence length="484" mass="51243">MRKKQIYLMKLLLLLIIAKAQAATPLWTFIPQTSVELTLTNNGSAEVIYTVQNQSAHPKTLVMIPIAGITQNGVCQLPGRGTCTLRLSIQGAALQGDVLGGPVLCQQGNLNQCYQPSILNSLRIHLLKQPPIQQYTVLPLAGLNGTITPNQTQVVNAGSNLTFTATPNAGFTVKHWLLDGAVVQTGGTSFQLNNINANHSLTVVFGQSFAYVTNDFGSGANNITRCSFDNTGNFTNCTIVGAGFSNPFSLSFNPDRSRVYVANFNGNTITKCDIDTNGEFINCSNSAAIFNNPVDIIFNPAGTQIYITNIMGNRVTRCGLDIDGNLINCLNAGAVISPKGITFNPEGSRVYMASSSQVIKCDVGINGDLINCSLAGAGFTVPIGIAFNSSGTRLYVVNGPFGIGSVDQCEVDSNGNLINCIQAASTGNTSRFLVLNANEALAYITNATDDNVTKCEVSVNGNLINCTVTGFNMNGATGIRLVVL</sequence>
<feature type="signal peptide" evidence="1">
    <location>
        <begin position="1"/>
        <end position="22"/>
    </location>
</feature>
<reference evidence="4 6" key="2">
    <citation type="submission" date="2018-06" db="EMBL/GenBank/DDBJ databases">
        <authorList>
            <consortium name="Pathogen Informatics"/>
            <person name="Doyle S."/>
        </authorList>
    </citation>
    <scope>NUCLEOTIDE SEQUENCE [LARGE SCALE GENOMIC DNA]</scope>
    <source>
        <strain evidence="4 6">NCTC12437</strain>
    </source>
</reference>
<evidence type="ECO:0000313" key="5">
    <source>
        <dbReference type="Proteomes" id="UP000054735"/>
    </source>
</evidence>
<dbReference type="InterPro" id="IPR015943">
    <property type="entry name" value="WD40/YVTN_repeat-like_dom_sf"/>
</dbReference>
<dbReference type="Pfam" id="PF18998">
    <property type="entry name" value="Flg_new_2"/>
    <property type="match status" value="1"/>
</dbReference>
<evidence type="ECO:0000313" key="6">
    <source>
        <dbReference type="Proteomes" id="UP000255066"/>
    </source>
</evidence>
<evidence type="ECO:0000256" key="1">
    <source>
        <dbReference type="SAM" id="SignalP"/>
    </source>
</evidence>
<proteinExistence type="predicted"/>
<evidence type="ECO:0000259" key="2">
    <source>
        <dbReference type="Pfam" id="PF18998"/>
    </source>
</evidence>
<dbReference type="Proteomes" id="UP000054735">
    <property type="component" value="Unassembled WGS sequence"/>
</dbReference>
<dbReference type="STRING" id="28083.Lbir_1305"/>
<dbReference type="OrthoDB" id="8908077at2"/>
<evidence type="ECO:0000313" key="3">
    <source>
        <dbReference type="EMBL" id="KTC72530.1"/>
    </source>
</evidence>
<dbReference type="AlphaFoldDB" id="A0A378I6N0"/>
<feature type="domain" description="Bacterial repeat" evidence="2">
    <location>
        <begin position="141"/>
        <end position="205"/>
    </location>
</feature>